<dbReference type="EMBL" id="MWPH01000004">
    <property type="protein sequence ID" value="OVE83020.1"/>
    <property type="molecule type" value="Genomic_DNA"/>
</dbReference>
<dbReference type="GO" id="GO:0000166">
    <property type="term" value="F:nucleotide binding"/>
    <property type="evidence" value="ECO:0007669"/>
    <property type="project" value="InterPro"/>
</dbReference>
<dbReference type="PANTHER" id="PTHR43708">
    <property type="entry name" value="CONSERVED EXPRESSED OXIDOREDUCTASE (EUROFUNG)"/>
    <property type="match status" value="1"/>
</dbReference>
<feature type="domain" description="Gfo/Idh/MocA-like oxidoreductase N-terminal" evidence="3">
    <location>
        <begin position="37"/>
        <end position="153"/>
    </location>
</feature>
<comment type="similarity">
    <text evidence="1">Belongs to the Gfo/Idh/MocA family.</text>
</comment>
<dbReference type="SUPFAM" id="SSF51735">
    <property type="entry name" value="NAD(P)-binding Rossmann-fold domains"/>
    <property type="match status" value="1"/>
</dbReference>
<dbReference type="Gene3D" id="3.30.360.10">
    <property type="entry name" value="Dihydrodipicolinate Reductase, domain 2"/>
    <property type="match status" value="1"/>
</dbReference>
<evidence type="ECO:0000313" key="6">
    <source>
        <dbReference type="Proteomes" id="UP000196084"/>
    </source>
</evidence>
<evidence type="ECO:0000259" key="3">
    <source>
        <dbReference type="Pfam" id="PF01408"/>
    </source>
</evidence>
<accession>A0A202E546</accession>
<keyword evidence="6" id="KW-1185">Reference proteome</keyword>
<evidence type="ECO:0000313" key="5">
    <source>
        <dbReference type="EMBL" id="OVE83020.1"/>
    </source>
</evidence>
<evidence type="ECO:0000256" key="1">
    <source>
        <dbReference type="ARBA" id="ARBA00010928"/>
    </source>
</evidence>
<dbReference type="AlphaFoldDB" id="A0A202E546"/>
<dbReference type="Pfam" id="PF22725">
    <property type="entry name" value="GFO_IDH_MocA_C3"/>
    <property type="match status" value="1"/>
</dbReference>
<dbReference type="InterPro" id="IPR036291">
    <property type="entry name" value="NAD(P)-bd_dom_sf"/>
</dbReference>
<dbReference type="GO" id="GO:0016491">
    <property type="term" value="F:oxidoreductase activity"/>
    <property type="evidence" value="ECO:0007669"/>
    <property type="project" value="UniProtKB-KW"/>
</dbReference>
<dbReference type="PANTHER" id="PTHR43708:SF5">
    <property type="entry name" value="CONSERVED EXPRESSED OXIDOREDUCTASE (EUROFUNG)-RELATED"/>
    <property type="match status" value="1"/>
</dbReference>
<proteinExistence type="inferred from homology"/>
<reference evidence="5 6" key="1">
    <citation type="submission" date="2017-02" db="EMBL/GenBank/DDBJ databases">
        <title>Natronthermophilus aegyptiacus gen. nov.,sp. nov., an aerobic, extremely halophilic alkalithermophilic archaeon isolated from the athalassohaline Wadi An Natrun, Egypt.</title>
        <authorList>
            <person name="Zhao B."/>
        </authorList>
    </citation>
    <scope>NUCLEOTIDE SEQUENCE [LARGE SCALE GENOMIC DNA]</scope>
    <source>
        <strain evidence="5 6">CGMCC 1.3597</strain>
    </source>
</reference>
<dbReference type="Gene3D" id="3.40.50.720">
    <property type="entry name" value="NAD(P)-binding Rossmann-like Domain"/>
    <property type="match status" value="1"/>
</dbReference>
<evidence type="ECO:0000259" key="4">
    <source>
        <dbReference type="Pfam" id="PF22725"/>
    </source>
</evidence>
<dbReference type="InterPro" id="IPR051317">
    <property type="entry name" value="Gfo/Idh/MocA_oxidoreduct"/>
</dbReference>
<dbReference type="Pfam" id="PF01408">
    <property type="entry name" value="GFO_IDH_MocA"/>
    <property type="match status" value="1"/>
</dbReference>
<sequence>MSDDEDTYGIAEIADLEEIAPPDLPYKPTPIDDSPPIALIGTGGIAEQHLTAYRDAGYDVRVLCNRTRERAEEYREAFYPDADVTTDYHEVLERDDIAVVDVLPHPADRAPILEDALEAGKHVLSQKPFVVDLEFGERLVELADERGVRLAVNQNGRWAPHWSYIRHTIAEGLIGDPHGIHCSVDWDHNWIADTEINEIDHAVLYDFAVHWFDIVTCFMGEAEPTRVYASYEPSPTQQADPPLLGQAVIEYENAQATLSFDADTPVGPEDRTTVVGTRGTIRSEGPDLEQQSVRLYTEEGYAEPDLEGTWFPDGFHGAMAELLSAIEEDREPSNSARNNLRTLELCYAAVASAEDHEPVVPGSVRQLRGT</sequence>
<dbReference type="Proteomes" id="UP000196084">
    <property type="component" value="Unassembled WGS sequence"/>
</dbReference>
<dbReference type="RefSeq" id="WP_087715413.1">
    <property type="nucleotide sequence ID" value="NZ_MWPH01000004.1"/>
</dbReference>
<organism evidence="5 6">
    <name type="scientific">Natronolimnobius baerhuensis</name>
    <dbReference type="NCBI Taxonomy" id="253108"/>
    <lineage>
        <taxon>Archaea</taxon>
        <taxon>Methanobacteriati</taxon>
        <taxon>Methanobacteriota</taxon>
        <taxon>Stenosarchaea group</taxon>
        <taxon>Halobacteria</taxon>
        <taxon>Halobacteriales</taxon>
        <taxon>Natrialbaceae</taxon>
        <taxon>Natronolimnobius</taxon>
    </lineage>
</organism>
<feature type="domain" description="GFO/IDH/MocA-like oxidoreductase" evidence="4">
    <location>
        <begin position="164"/>
        <end position="282"/>
    </location>
</feature>
<dbReference type="InterPro" id="IPR000683">
    <property type="entry name" value="Gfo/Idh/MocA-like_OxRdtase_N"/>
</dbReference>
<dbReference type="SUPFAM" id="SSF55347">
    <property type="entry name" value="Glyceraldehyde-3-phosphate dehydrogenase-like, C-terminal domain"/>
    <property type="match status" value="1"/>
</dbReference>
<name>A0A202E546_9EURY</name>
<gene>
    <name evidence="5" type="ORF">B2G88_16485</name>
</gene>
<comment type="caution">
    <text evidence="5">The sequence shown here is derived from an EMBL/GenBank/DDBJ whole genome shotgun (WGS) entry which is preliminary data.</text>
</comment>
<evidence type="ECO:0000256" key="2">
    <source>
        <dbReference type="ARBA" id="ARBA00023002"/>
    </source>
</evidence>
<protein>
    <submittedName>
        <fullName evidence="5">Dehydrogenase</fullName>
    </submittedName>
</protein>
<dbReference type="InterPro" id="IPR055170">
    <property type="entry name" value="GFO_IDH_MocA-like_dom"/>
</dbReference>
<keyword evidence="2" id="KW-0560">Oxidoreductase</keyword>
<dbReference type="OrthoDB" id="25239at2157"/>